<dbReference type="Pfam" id="PF13876">
    <property type="entry name" value="Phage_gp49_66"/>
    <property type="match status" value="1"/>
</dbReference>
<protein>
    <submittedName>
        <fullName evidence="1">Phage protein (N4 Gp49/phage Sf6 gene 66) family</fullName>
    </submittedName>
</protein>
<name>A0A6J5KUI3_9CAUD</name>
<organism evidence="1">
    <name type="scientific">uncultured Caudovirales phage</name>
    <dbReference type="NCBI Taxonomy" id="2100421"/>
    <lineage>
        <taxon>Viruses</taxon>
        <taxon>Duplodnaviria</taxon>
        <taxon>Heunggongvirae</taxon>
        <taxon>Uroviricota</taxon>
        <taxon>Caudoviricetes</taxon>
        <taxon>Peduoviridae</taxon>
        <taxon>Maltschvirus</taxon>
        <taxon>Maltschvirus maltsch</taxon>
    </lineage>
</organism>
<dbReference type="EMBL" id="LR796185">
    <property type="protein sequence ID" value="CAB4124775.1"/>
    <property type="molecule type" value="Genomic_DNA"/>
</dbReference>
<gene>
    <name evidence="1" type="ORF">UFOVP55_27</name>
</gene>
<dbReference type="InterPro" id="IPR025915">
    <property type="entry name" value="Phage_gp49_66"/>
</dbReference>
<accession>A0A6J5KUI3</accession>
<proteinExistence type="predicted"/>
<reference evidence="1" key="1">
    <citation type="submission" date="2020-04" db="EMBL/GenBank/DDBJ databases">
        <authorList>
            <person name="Chiriac C."/>
            <person name="Salcher M."/>
            <person name="Ghai R."/>
            <person name="Kavagutti S V."/>
        </authorList>
    </citation>
    <scope>NUCLEOTIDE SEQUENCE</scope>
</reference>
<evidence type="ECO:0000313" key="1">
    <source>
        <dbReference type="EMBL" id="CAB4124775.1"/>
    </source>
</evidence>
<sequence length="104" mass="11723">MQPKLSLEETTARVEANSNANRVSIPSIKARISNVVYRRPFNDTTLSLCVITMVNGFTFVGKSACADPANFDEEVGQRYAYEDAFKQIWSHEAYLIRETLSNQS</sequence>